<dbReference type="GO" id="GO:0004751">
    <property type="term" value="F:ribose-5-phosphate isomerase activity"/>
    <property type="evidence" value="ECO:0007669"/>
    <property type="project" value="UniProtKB-EC"/>
</dbReference>
<dbReference type="InterPro" id="IPR003500">
    <property type="entry name" value="RpiB_LacA_LacB"/>
</dbReference>
<reference evidence="3 4" key="1">
    <citation type="submission" date="2022-11" db="EMBL/GenBank/DDBJ databases">
        <title>The characterization of three novel Bacteroidetes species and genomic analysis of their roles in tidal elemental geochemical cycles.</title>
        <authorList>
            <person name="Ma K."/>
        </authorList>
    </citation>
    <scope>NUCLEOTIDE SEQUENCE [LARGE SCALE GENOMIC DNA]</scope>
    <source>
        <strain evidence="3 4">M17</strain>
    </source>
</reference>
<gene>
    <name evidence="3" type="primary">rpiB</name>
    <name evidence="3" type="ORF">OO013_12795</name>
</gene>
<dbReference type="RefSeq" id="WP_266057234.1">
    <property type="nucleotide sequence ID" value="NZ_JAPFQN010000006.1"/>
</dbReference>
<evidence type="ECO:0000313" key="4">
    <source>
        <dbReference type="Proteomes" id="UP001209885"/>
    </source>
</evidence>
<evidence type="ECO:0000256" key="1">
    <source>
        <dbReference type="ARBA" id="ARBA00008754"/>
    </source>
</evidence>
<dbReference type="SUPFAM" id="SSF89623">
    <property type="entry name" value="Ribose/Galactose isomerase RpiB/AlsB"/>
    <property type="match status" value="1"/>
</dbReference>
<proteinExistence type="inferred from homology"/>
<keyword evidence="2 3" id="KW-0413">Isomerase</keyword>
<dbReference type="Proteomes" id="UP001209885">
    <property type="component" value="Unassembled WGS sequence"/>
</dbReference>
<comment type="caution">
    <text evidence="3">The sequence shown here is derived from an EMBL/GenBank/DDBJ whole genome shotgun (WGS) entry which is preliminary data.</text>
</comment>
<dbReference type="EC" id="5.3.1.6" evidence="3"/>
<dbReference type="NCBIfam" id="TIGR00689">
    <property type="entry name" value="rpiB_lacA_lacB"/>
    <property type="match status" value="1"/>
</dbReference>
<comment type="similarity">
    <text evidence="1">Belongs to the LacAB/RpiB family.</text>
</comment>
<accession>A0ABT3RT44</accession>
<dbReference type="NCBIfam" id="NF004051">
    <property type="entry name" value="PRK05571.1"/>
    <property type="match status" value="1"/>
</dbReference>
<dbReference type="InterPro" id="IPR036569">
    <property type="entry name" value="RpiB_LacA_LacB_sf"/>
</dbReference>
<dbReference type="Gene3D" id="3.40.1400.10">
    <property type="entry name" value="Sugar-phosphate isomerase, RpiB/LacA/LacB"/>
    <property type="match status" value="1"/>
</dbReference>
<dbReference type="NCBIfam" id="TIGR01120">
    <property type="entry name" value="rpiB"/>
    <property type="match status" value="1"/>
</dbReference>
<evidence type="ECO:0000256" key="2">
    <source>
        <dbReference type="ARBA" id="ARBA00023235"/>
    </source>
</evidence>
<dbReference type="EMBL" id="JAPFQN010000006">
    <property type="protein sequence ID" value="MCX2744753.1"/>
    <property type="molecule type" value="Genomic_DNA"/>
</dbReference>
<dbReference type="PIRSF" id="PIRSF005384">
    <property type="entry name" value="RpiB_LacA_B"/>
    <property type="match status" value="1"/>
</dbReference>
<dbReference type="Pfam" id="PF02502">
    <property type="entry name" value="LacAB_rpiB"/>
    <property type="match status" value="1"/>
</dbReference>
<keyword evidence="4" id="KW-1185">Reference proteome</keyword>
<evidence type="ECO:0000313" key="3">
    <source>
        <dbReference type="EMBL" id="MCX2744753.1"/>
    </source>
</evidence>
<dbReference type="PANTHER" id="PTHR30345">
    <property type="entry name" value="RIBOSE-5-PHOSPHATE ISOMERASE B"/>
    <property type="match status" value="1"/>
</dbReference>
<protein>
    <submittedName>
        <fullName evidence="3">Ribose 5-phosphate isomerase B</fullName>
        <ecNumber evidence="3">5.3.1.6</ecNumber>
    </submittedName>
</protein>
<organism evidence="3 4">
    <name type="scientific">Mangrovivirga halotolerans</name>
    <dbReference type="NCBI Taxonomy" id="2993936"/>
    <lineage>
        <taxon>Bacteria</taxon>
        <taxon>Pseudomonadati</taxon>
        <taxon>Bacteroidota</taxon>
        <taxon>Cytophagia</taxon>
        <taxon>Cytophagales</taxon>
        <taxon>Mangrovivirgaceae</taxon>
        <taxon>Mangrovivirga</taxon>
    </lineage>
</organism>
<dbReference type="PANTHER" id="PTHR30345:SF0">
    <property type="entry name" value="DNA DAMAGE-REPAIR_TOLERATION PROTEIN DRT102"/>
    <property type="match status" value="1"/>
</dbReference>
<sequence>MKTNKLFIGGDHAGFELKQKFVDYLNDKGFEVTDHGTYSEDSTDYPDYAHPVADDVAKNDDSLGILICGSGNGVCMTANKHKDIRAALCWNEELAALARQHNNANVICIPSRFVEEEVAFKMLSTFLNTDFEGGRHERRVGKISC</sequence>
<dbReference type="InterPro" id="IPR004785">
    <property type="entry name" value="RpiB"/>
</dbReference>
<name>A0ABT3RT44_9BACT</name>